<dbReference type="EMBL" id="JAKEVZ010000005">
    <property type="protein sequence ID" value="MCF1751072.1"/>
    <property type="molecule type" value="Genomic_DNA"/>
</dbReference>
<organism evidence="3 4">
    <name type="scientific">Mariniradius sediminis</name>
    <dbReference type="NCBI Taxonomy" id="2909237"/>
    <lineage>
        <taxon>Bacteria</taxon>
        <taxon>Pseudomonadati</taxon>
        <taxon>Bacteroidota</taxon>
        <taxon>Cytophagia</taxon>
        <taxon>Cytophagales</taxon>
        <taxon>Cyclobacteriaceae</taxon>
        <taxon>Mariniradius</taxon>
    </lineage>
</organism>
<dbReference type="RefSeq" id="WP_234861109.1">
    <property type="nucleotide sequence ID" value="NZ_JAKEVZ010000005.1"/>
</dbReference>
<feature type="signal peptide" evidence="1">
    <location>
        <begin position="1"/>
        <end position="19"/>
    </location>
</feature>
<keyword evidence="4" id="KW-1185">Reference proteome</keyword>
<evidence type="ECO:0000256" key="1">
    <source>
        <dbReference type="SAM" id="SignalP"/>
    </source>
</evidence>
<feature type="domain" description="3-keto-alpha-glucoside-1,2-lyase/3-keto-2-hydroxy-glucal hydratase" evidence="2">
    <location>
        <begin position="33"/>
        <end position="222"/>
    </location>
</feature>
<dbReference type="Gene3D" id="2.60.120.560">
    <property type="entry name" value="Exo-inulinase, domain 1"/>
    <property type="match status" value="2"/>
</dbReference>
<reference evidence="3 4" key="1">
    <citation type="submission" date="2022-01" db="EMBL/GenBank/DDBJ databases">
        <title>Mariniradius saccharolyticus sp. nov., isolated from sediment of a river.</title>
        <authorList>
            <person name="Liu H."/>
        </authorList>
    </citation>
    <scope>NUCLEOTIDE SEQUENCE [LARGE SCALE GENOMIC DNA]</scope>
    <source>
        <strain evidence="3 4">RY-2</strain>
    </source>
</reference>
<dbReference type="InterPro" id="IPR010496">
    <property type="entry name" value="AL/BT2_dom"/>
</dbReference>
<keyword evidence="1" id="KW-0732">Signal</keyword>
<sequence length="464" mass="52295">MPRNRPLFLVAQPFLLAFAYLSFQTESIAQNTQWRTLFNGKDLSGWKAVAGEAEFKVENGVIVGYAKANTPNTFLITEQQFGDFVLELDLKIENLSSNSGIMARGQYDPKAREGQGLVFGYQIEADPTSRAWSGGVYDEARRGWLYPLDLNPAAKSAFKMGEWNSYRIEVIGKEIKTWINGQEVAYVVDDMDARGFIGLQVHSISDAKDAGNKTYFRNIRIQTENLKPKAFKKDLFVVNTGLNELTAYEKGNGWKLLFDGKSTEAWVGAYKETFPQKGWTIQDGILKVEGTDGGESSNFGDIVTKEKYAAFDFAFDFKITEGANSGVKYFVTLKENNSGSAIGLEYQILDDERHPDAKMGREGNRTLASLYDLIKANKQARFVKGPGEWNKGRIVVYPDNRVEHYLNGVKVVEYVRGSQEFRDLVAISKYKVWENFGEAPEGHLLLQDHGNEVHFKNLKVKKLK</sequence>
<gene>
    <name evidence="3" type="ORF">L0U89_08320</name>
</gene>
<feature type="chain" id="PRO_5045325742" evidence="1">
    <location>
        <begin position="20"/>
        <end position="464"/>
    </location>
</feature>
<accession>A0ABS9BTQ1</accession>
<proteinExistence type="predicted"/>
<dbReference type="Pfam" id="PF06439">
    <property type="entry name" value="3keto-disac_hyd"/>
    <property type="match status" value="2"/>
</dbReference>
<dbReference type="Proteomes" id="UP001201449">
    <property type="component" value="Unassembled WGS sequence"/>
</dbReference>
<evidence type="ECO:0000313" key="4">
    <source>
        <dbReference type="Proteomes" id="UP001201449"/>
    </source>
</evidence>
<name>A0ABS9BTQ1_9BACT</name>
<evidence type="ECO:0000259" key="2">
    <source>
        <dbReference type="Pfam" id="PF06439"/>
    </source>
</evidence>
<protein>
    <submittedName>
        <fullName evidence="3">DUF1080 domain-containing protein</fullName>
    </submittedName>
</protein>
<comment type="caution">
    <text evidence="3">The sequence shown here is derived from an EMBL/GenBank/DDBJ whole genome shotgun (WGS) entry which is preliminary data.</text>
</comment>
<evidence type="ECO:0000313" key="3">
    <source>
        <dbReference type="EMBL" id="MCF1751072.1"/>
    </source>
</evidence>
<feature type="domain" description="3-keto-alpha-glucoside-1,2-lyase/3-keto-2-hydroxy-glucal hydratase" evidence="2">
    <location>
        <begin position="253"/>
        <end position="461"/>
    </location>
</feature>